<evidence type="ECO:0000259" key="7">
    <source>
        <dbReference type="Pfam" id="PF00460"/>
    </source>
</evidence>
<name>A0A1B2H8J3_BUCDN</name>
<evidence type="ECO:0000256" key="4">
    <source>
        <dbReference type="ARBA" id="ARBA00038560"/>
    </source>
</evidence>
<dbReference type="GO" id="GO:0071978">
    <property type="term" value="P:bacterial-type flagellum-dependent swarming motility"/>
    <property type="evidence" value="ECO:0007669"/>
    <property type="project" value="TreeGrafter"/>
</dbReference>
<proteinExistence type="inferred from homology"/>
<dbReference type="STRING" id="118101.ATN01_01690"/>
<evidence type="ECO:0000256" key="3">
    <source>
        <dbReference type="ARBA" id="ARBA00023143"/>
    </source>
</evidence>
<dbReference type="Proteomes" id="UP000093070">
    <property type="component" value="Chromosome"/>
</dbReference>
<evidence type="ECO:0000313" key="10">
    <source>
        <dbReference type="EMBL" id="ANZ22547.1"/>
    </source>
</evidence>
<dbReference type="PANTHER" id="PTHR30435">
    <property type="entry name" value="FLAGELLAR PROTEIN"/>
    <property type="match status" value="1"/>
</dbReference>
<gene>
    <name evidence="10" type="primary">flgF</name>
    <name evidence="10" type="ORF">ATN01_01690</name>
</gene>
<keyword evidence="10" id="KW-0282">Flagellum</keyword>
<comment type="subcellular location">
    <subcellularLocation>
        <location evidence="1 6">Bacterial flagellum basal body</location>
    </subcellularLocation>
</comment>
<organism evidence="10 11">
    <name type="scientific">Buchnera aphidicola subsp. Diuraphis noxia</name>
    <dbReference type="NCBI Taxonomy" id="118101"/>
    <lineage>
        <taxon>Bacteria</taxon>
        <taxon>Pseudomonadati</taxon>
        <taxon>Pseudomonadota</taxon>
        <taxon>Gammaproteobacteria</taxon>
        <taxon>Enterobacterales</taxon>
        <taxon>Erwiniaceae</taxon>
        <taxon>Buchnera</taxon>
    </lineage>
</organism>
<keyword evidence="10" id="KW-0969">Cilium</keyword>
<evidence type="ECO:0000259" key="9">
    <source>
        <dbReference type="Pfam" id="PF22692"/>
    </source>
</evidence>
<dbReference type="InterPro" id="IPR020013">
    <property type="entry name" value="Flagellar_FlgE/F/G"/>
</dbReference>
<evidence type="ECO:0000313" key="11">
    <source>
        <dbReference type="Proteomes" id="UP000093070"/>
    </source>
</evidence>
<comment type="similarity">
    <text evidence="2 6">Belongs to the flagella basal body rod proteins family.</text>
</comment>
<feature type="domain" description="Flagellar basal-body/hook protein C-terminal" evidence="8">
    <location>
        <begin position="203"/>
        <end position="247"/>
    </location>
</feature>
<dbReference type="OrthoDB" id="9804559at2"/>
<dbReference type="InterPro" id="IPR019776">
    <property type="entry name" value="Flagellar_basal_body_rod_CS"/>
</dbReference>
<dbReference type="SUPFAM" id="SSF117143">
    <property type="entry name" value="Flagellar hook protein flgE"/>
    <property type="match status" value="1"/>
</dbReference>
<dbReference type="AlphaFoldDB" id="A0A1B2H8J3"/>
<comment type="subunit">
    <text evidence="4 6">The basal body constitutes a major portion of the flagellar organelle and consists of five rings (E,L,P,S, and M) mounted on a central rod. The rod consists of about 26 subunits of FlgG in the distal portion, and FlgB, FlgC and FlgF are thought to build up the proximal portion of the rod with about 6 subunits each.</text>
</comment>
<keyword evidence="10" id="KW-0966">Cell projection</keyword>
<sequence>MENSIYNSMIAANQLLNKQTVISNNLANISTTGFKETFNYILQNNDIKNLYNKYDKIIKEYYNLSPGILNYTERNLDLFVKDNGWFSVRDINGQEAYTKNGHLTINPDRKLTIQNNEIIGHNCSIKIPNSVNVKVLSNGIITSIEKKNNKIFEKIIGQLKLVTLPNKDLIRQQNGLFYLKPNNEVLNKYNYTISHDNNVRIKSGVLESSNVNATKNMIEMISNARQFETQMKMISMCDKNYEYANQLININN</sequence>
<dbReference type="EMBL" id="CP013259">
    <property type="protein sequence ID" value="ANZ22547.1"/>
    <property type="molecule type" value="Genomic_DNA"/>
</dbReference>
<dbReference type="InterPro" id="IPR001444">
    <property type="entry name" value="Flag_bb_rod_N"/>
</dbReference>
<evidence type="ECO:0000259" key="8">
    <source>
        <dbReference type="Pfam" id="PF06429"/>
    </source>
</evidence>
<reference evidence="10 11" key="1">
    <citation type="submission" date="2015-11" db="EMBL/GenBank/DDBJ databases">
        <title>The complete genome of Buchnera aphidicola from Diuraphis noxia biotype SAM.</title>
        <authorList>
            <person name="Burger N.F.V."/>
            <person name="Oberholster A.-M."/>
        </authorList>
    </citation>
    <scope>NUCLEOTIDE SEQUENCE [LARGE SCALE GENOMIC DNA]</scope>
    <source>
        <strain evidence="10">SAM</strain>
    </source>
</reference>
<dbReference type="RefSeq" id="WP_075433369.1">
    <property type="nucleotide sequence ID" value="NZ_CP013259.1"/>
</dbReference>
<evidence type="ECO:0000256" key="5">
    <source>
        <dbReference type="ARBA" id="ARBA00040228"/>
    </source>
</evidence>
<evidence type="ECO:0000256" key="2">
    <source>
        <dbReference type="ARBA" id="ARBA00009677"/>
    </source>
</evidence>
<dbReference type="NCBIfam" id="TIGR03506">
    <property type="entry name" value="FlgEFG_subfam"/>
    <property type="match status" value="1"/>
</dbReference>
<dbReference type="GO" id="GO:0030694">
    <property type="term" value="C:bacterial-type flagellum basal body, rod"/>
    <property type="evidence" value="ECO:0007669"/>
    <property type="project" value="UniProtKB-UniRule"/>
</dbReference>
<feature type="domain" description="Flagellar basal body rod protein N-terminal" evidence="7">
    <location>
        <begin position="5"/>
        <end position="35"/>
    </location>
</feature>
<dbReference type="Pfam" id="PF22692">
    <property type="entry name" value="LlgE_F_G_D1"/>
    <property type="match status" value="1"/>
</dbReference>
<dbReference type="InterPro" id="IPR053967">
    <property type="entry name" value="LlgE_F_G-like_D1"/>
</dbReference>
<evidence type="ECO:0000256" key="6">
    <source>
        <dbReference type="RuleBase" id="RU362116"/>
    </source>
</evidence>
<dbReference type="PATRIC" id="fig|118101.4.peg.337"/>
<evidence type="ECO:0000256" key="1">
    <source>
        <dbReference type="ARBA" id="ARBA00004117"/>
    </source>
</evidence>
<dbReference type="PANTHER" id="PTHR30435:SF18">
    <property type="entry name" value="FLAGELLAR BASAL-BODY ROD PROTEIN FLGF"/>
    <property type="match status" value="1"/>
</dbReference>
<keyword evidence="3 6" id="KW-0975">Bacterial flagellum</keyword>
<dbReference type="InterPro" id="IPR037925">
    <property type="entry name" value="FlgE/F/G-like"/>
</dbReference>
<dbReference type="Pfam" id="PF06429">
    <property type="entry name" value="Flg_bbr_C"/>
    <property type="match status" value="1"/>
</dbReference>
<dbReference type="Pfam" id="PF00460">
    <property type="entry name" value="Flg_bb_rod"/>
    <property type="match status" value="1"/>
</dbReference>
<dbReference type="NCBIfam" id="NF009281">
    <property type="entry name" value="PRK12641.1"/>
    <property type="match status" value="1"/>
</dbReference>
<dbReference type="PROSITE" id="PS00588">
    <property type="entry name" value="FLAGELLA_BB_ROD"/>
    <property type="match status" value="1"/>
</dbReference>
<dbReference type="InterPro" id="IPR010930">
    <property type="entry name" value="Flg_bb/hook_C_dom"/>
</dbReference>
<protein>
    <recommendedName>
        <fullName evidence="5 6">Flagellar basal-body rod protein FlgF</fullName>
    </recommendedName>
</protein>
<accession>A0A1B2H8J3</accession>
<feature type="domain" description="Flagellar hook protein FlgE/F/G-like D1" evidence="9">
    <location>
        <begin position="82"/>
        <end position="142"/>
    </location>
</feature>